<dbReference type="EMBL" id="JANPWB010000016">
    <property type="protein sequence ID" value="KAJ1080867.1"/>
    <property type="molecule type" value="Genomic_DNA"/>
</dbReference>
<keyword evidence="2" id="KW-1185">Reference proteome</keyword>
<name>A0AAV7KRV6_PLEWA</name>
<protein>
    <submittedName>
        <fullName evidence="1">Uncharacterized protein</fullName>
    </submittedName>
</protein>
<organism evidence="1 2">
    <name type="scientific">Pleurodeles waltl</name>
    <name type="common">Iberian ribbed newt</name>
    <dbReference type="NCBI Taxonomy" id="8319"/>
    <lineage>
        <taxon>Eukaryota</taxon>
        <taxon>Metazoa</taxon>
        <taxon>Chordata</taxon>
        <taxon>Craniata</taxon>
        <taxon>Vertebrata</taxon>
        <taxon>Euteleostomi</taxon>
        <taxon>Amphibia</taxon>
        <taxon>Batrachia</taxon>
        <taxon>Caudata</taxon>
        <taxon>Salamandroidea</taxon>
        <taxon>Salamandridae</taxon>
        <taxon>Pleurodelinae</taxon>
        <taxon>Pleurodeles</taxon>
    </lineage>
</organism>
<accession>A0AAV7KRV6</accession>
<evidence type="ECO:0000313" key="1">
    <source>
        <dbReference type="EMBL" id="KAJ1080867.1"/>
    </source>
</evidence>
<evidence type="ECO:0000313" key="2">
    <source>
        <dbReference type="Proteomes" id="UP001066276"/>
    </source>
</evidence>
<proteinExistence type="predicted"/>
<reference evidence="1" key="1">
    <citation type="journal article" date="2022" name="bioRxiv">
        <title>Sequencing and chromosome-scale assembly of the giantPleurodeles waltlgenome.</title>
        <authorList>
            <person name="Brown T."/>
            <person name="Elewa A."/>
            <person name="Iarovenko S."/>
            <person name="Subramanian E."/>
            <person name="Araus A.J."/>
            <person name="Petzold A."/>
            <person name="Susuki M."/>
            <person name="Suzuki K.-i.T."/>
            <person name="Hayashi T."/>
            <person name="Toyoda A."/>
            <person name="Oliveira C."/>
            <person name="Osipova E."/>
            <person name="Leigh N.D."/>
            <person name="Simon A."/>
            <person name="Yun M.H."/>
        </authorList>
    </citation>
    <scope>NUCLEOTIDE SEQUENCE</scope>
    <source>
        <strain evidence="1">20211129_DDA</strain>
        <tissue evidence="1">Liver</tissue>
    </source>
</reference>
<dbReference type="AlphaFoldDB" id="A0AAV7KRV6"/>
<dbReference type="Proteomes" id="UP001066276">
    <property type="component" value="Chromosome 12"/>
</dbReference>
<gene>
    <name evidence="1" type="ORF">NDU88_001056</name>
</gene>
<sequence length="111" mass="12274">MVERSDTRPGDQSRYLVVISSTCRKCLRTVTVQGTSRRTGAALPGSQRAEPPCQIPGAIIVCIVINIPGQRSAQRLKSTVVPLSPCLWEDMDKRTEINSYRGFLIVSNKSR</sequence>
<comment type="caution">
    <text evidence="1">The sequence shown here is derived from an EMBL/GenBank/DDBJ whole genome shotgun (WGS) entry which is preliminary data.</text>
</comment>